<evidence type="ECO:0000259" key="10">
    <source>
        <dbReference type="Pfam" id="PF01648"/>
    </source>
</evidence>
<dbReference type="Gene3D" id="3.90.470.20">
    <property type="entry name" value="4'-phosphopantetheinyl transferase domain"/>
    <property type="match status" value="2"/>
</dbReference>
<dbReference type="PANTHER" id="PTHR12215">
    <property type="entry name" value="PHOSPHOPANTETHEINE TRANSFERASE"/>
    <property type="match status" value="1"/>
</dbReference>
<dbReference type="SUPFAM" id="SSF56214">
    <property type="entry name" value="4'-phosphopantetheinyl transferase"/>
    <property type="match status" value="2"/>
</dbReference>
<evidence type="ECO:0000256" key="9">
    <source>
        <dbReference type="SAM" id="Phobius"/>
    </source>
</evidence>
<evidence type="ECO:0000256" key="2">
    <source>
        <dbReference type="ARBA" id="ARBA00013172"/>
    </source>
</evidence>
<keyword evidence="12" id="KW-1185">Reference proteome</keyword>
<evidence type="ECO:0000256" key="6">
    <source>
        <dbReference type="ARBA" id="ARBA00033443"/>
    </source>
</evidence>
<evidence type="ECO:0000256" key="5">
    <source>
        <dbReference type="ARBA" id="ARBA00030484"/>
    </source>
</evidence>
<evidence type="ECO:0000256" key="8">
    <source>
        <dbReference type="ARBA" id="ARBA00048794"/>
    </source>
</evidence>
<proteinExistence type="inferred from homology"/>
<evidence type="ECO:0000256" key="3">
    <source>
        <dbReference type="ARBA" id="ARBA00016301"/>
    </source>
</evidence>
<feature type="domain" description="4'-phosphopantetheinyl transferase" evidence="10">
    <location>
        <begin position="139"/>
        <end position="260"/>
    </location>
</feature>
<comment type="catalytic activity">
    <reaction evidence="8">
        <text>apo-[ACP] + acetyl-CoA = acetyl-[ACP] + adenosine 3',5'-bisphosphate + H(+)</text>
        <dbReference type="Rhea" id="RHEA:46564"/>
        <dbReference type="Rhea" id="RHEA-COMP:9621"/>
        <dbReference type="Rhea" id="RHEA-COMP:9690"/>
        <dbReference type="ChEBI" id="CHEBI:15378"/>
        <dbReference type="ChEBI" id="CHEBI:29999"/>
        <dbReference type="ChEBI" id="CHEBI:57288"/>
        <dbReference type="ChEBI" id="CHEBI:58343"/>
        <dbReference type="ChEBI" id="CHEBI:78446"/>
    </reaction>
    <physiologicalReaction direction="left-to-right" evidence="8">
        <dbReference type="Rhea" id="RHEA:46565"/>
    </physiologicalReaction>
</comment>
<dbReference type="InterPro" id="IPR008278">
    <property type="entry name" value="4-PPantetheinyl_Trfase_dom"/>
</dbReference>
<dbReference type="EC" id="2.7.8.7" evidence="2"/>
<dbReference type="Proteomes" id="UP000887572">
    <property type="component" value="Unplaced"/>
</dbReference>
<organism evidence="12 13">
    <name type="scientific">Globodera rostochiensis</name>
    <name type="common">Golden nematode worm</name>
    <name type="synonym">Heterodera rostochiensis</name>
    <dbReference type="NCBI Taxonomy" id="31243"/>
    <lineage>
        <taxon>Eukaryota</taxon>
        <taxon>Metazoa</taxon>
        <taxon>Ecdysozoa</taxon>
        <taxon>Nematoda</taxon>
        <taxon>Chromadorea</taxon>
        <taxon>Rhabditida</taxon>
        <taxon>Tylenchina</taxon>
        <taxon>Tylenchomorpha</taxon>
        <taxon>Tylenchoidea</taxon>
        <taxon>Heteroderidae</taxon>
        <taxon>Heteroderinae</taxon>
        <taxon>Globodera</taxon>
    </lineage>
</organism>
<dbReference type="FunFam" id="3.90.470.20:FF:000003">
    <property type="entry name" value="L-aminoadipate-semialdehyde dehydrogenase-phosphopantetheinyl transferase"/>
    <property type="match status" value="1"/>
</dbReference>
<dbReference type="InterPro" id="IPR050559">
    <property type="entry name" value="P-Pant_transferase_sf"/>
</dbReference>
<evidence type="ECO:0000256" key="4">
    <source>
        <dbReference type="ARBA" id="ARBA00022679"/>
    </source>
</evidence>
<dbReference type="GO" id="GO:0000287">
    <property type="term" value="F:magnesium ion binding"/>
    <property type="evidence" value="ECO:0007669"/>
    <property type="project" value="InterPro"/>
</dbReference>
<evidence type="ECO:0000313" key="12">
    <source>
        <dbReference type="Proteomes" id="UP000887572"/>
    </source>
</evidence>
<reference evidence="13" key="1">
    <citation type="submission" date="2022-11" db="UniProtKB">
        <authorList>
            <consortium name="WormBaseParasite"/>
        </authorList>
    </citation>
    <scope>IDENTIFICATION</scope>
</reference>
<keyword evidence="9" id="KW-1133">Transmembrane helix</keyword>
<dbReference type="WBParaSite" id="Gr19_v10_g1253.t1">
    <property type="protein sequence ID" value="Gr19_v10_g1253.t1"/>
    <property type="gene ID" value="Gr19_v10_g1253"/>
</dbReference>
<dbReference type="InterPro" id="IPR055066">
    <property type="entry name" value="AASDHPPT_N"/>
</dbReference>
<keyword evidence="4" id="KW-0808">Transferase</keyword>
<dbReference type="PANTHER" id="PTHR12215:SF23">
    <property type="entry name" value="L-AMINOADIPATE-SEMIALDEHYDE DEHYDROGENASE-PHOSPHOPANTETHEINYL TRANSFERASE"/>
    <property type="match status" value="1"/>
</dbReference>
<dbReference type="GO" id="GO:0005829">
    <property type="term" value="C:cytosol"/>
    <property type="evidence" value="ECO:0007669"/>
    <property type="project" value="TreeGrafter"/>
</dbReference>
<dbReference type="AlphaFoldDB" id="A0A914GYL1"/>
<dbReference type="InterPro" id="IPR037143">
    <property type="entry name" value="4-PPantetheinyl_Trfase_dom_sf"/>
</dbReference>
<comment type="similarity">
    <text evidence="1">Belongs to the P-Pant transferase superfamily. AcpS family.</text>
</comment>
<accession>A0A914GYL1</accession>
<evidence type="ECO:0000313" key="13">
    <source>
        <dbReference type="WBParaSite" id="Gr19_v10_g1253.t1"/>
    </source>
</evidence>
<feature type="domain" description="4'-phosphopantetheinyl transferase N-terminal" evidence="11">
    <location>
        <begin position="86"/>
        <end position="136"/>
    </location>
</feature>
<evidence type="ECO:0000259" key="11">
    <source>
        <dbReference type="Pfam" id="PF22624"/>
    </source>
</evidence>
<dbReference type="Pfam" id="PF01648">
    <property type="entry name" value="ACPS"/>
    <property type="match status" value="1"/>
</dbReference>
<sequence length="318" mass="36341">MHSAAVQYSVSLFIFANLSGSWLLFDILPLHLRRFVFIRRAAMQAANEQCFCKRWAFSLQKSMENENFERHFRLAVQSITPDDYEKAVQCLCGVGWADVEVSRTERGKPFIVRPEDLSVGLNVSHQGDYTVFASSCTNQVGVDVMRLDMCRGNKTANEYINSMAKSASARELRTMRSQPTEQMKMTVFYRYWCLKEAIMKATGHGLVNDLSRYDFIIDPSERYRQGCFITSTTFTEDAKLQPQWIFEESFVDANHVAAVCREKALPAACTFNKDPCAKIFFSKVDFDFLLGDASLLNPLPDGAASEYNNFMEKPRKKF</sequence>
<name>A0A914GYL1_GLORO</name>
<dbReference type="Pfam" id="PF22624">
    <property type="entry name" value="AASDHPPT_N"/>
    <property type="match status" value="1"/>
</dbReference>
<feature type="transmembrane region" description="Helical" evidence="9">
    <location>
        <begin position="6"/>
        <end position="25"/>
    </location>
</feature>
<protein>
    <recommendedName>
        <fullName evidence="3">L-aminoadipate-semialdehyde dehydrogenase-phosphopantetheinyl transferase</fullName>
        <ecNumber evidence="2">2.7.8.7</ecNumber>
    </recommendedName>
    <alternativeName>
        <fullName evidence="5">4'-phosphopantetheinyl transferase</fullName>
    </alternativeName>
    <alternativeName>
        <fullName evidence="6">Alpha-aminoadipic semialdehyde dehydrogenase-phosphopantetheinyl transferase</fullName>
    </alternativeName>
</protein>
<dbReference type="GO" id="GO:0008897">
    <property type="term" value="F:holo-[acyl-carrier-protein] synthase activity"/>
    <property type="evidence" value="ECO:0007669"/>
    <property type="project" value="UniProtKB-EC"/>
</dbReference>
<dbReference type="GO" id="GO:0019878">
    <property type="term" value="P:lysine biosynthetic process via aminoadipic acid"/>
    <property type="evidence" value="ECO:0007669"/>
    <property type="project" value="TreeGrafter"/>
</dbReference>
<evidence type="ECO:0000256" key="1">
    <source>
        <dbReference type="ARBA" id="ARBA00006195"/>
    </source>
</evidence>
<keyword evidence="9" id="KW-0812">Transmembrane</keyword>
<keyword evidence="9" id="KW-0472">Membrane</keyword>
<evidence type="ECO:0000256" key="7">
    <source>
        <dbReference type="ARBA" id="ARBA00048641"/>
    </source>
</evidence>
<comment type="catalytic activity">
    <reaction evidence="7">
        <text>apo-[ACP] + CoA = holo-[ACP] + adenosine 3',5'-bisphosphate + H(+)</text>
        <dbReference type="Rhea" id="RHEA:12068"/>
        <dbReference type="Rhea" id="RHEA-COMP:9685"/>
        <dbReference type="Rhea" id="RHEA-COMP:9690"/>
        <dbReference type="ChEBI" id="CHEBI:15378"/>
        <dbReference type="ChEBI" id="CHEBI:29999"/>
        <dbReference type="ChEBI" id="CHEBI:57287"/>
        <dbReference type="ChEBI" id="CHEBI:58343"/>
        <dbReference type="ChEBI" id="CHEBI:64479"/>
        <dbReference type="EC" id="2.7.8.7"/>
    </reaction>
    <physiologicalReaction direction="left-to-right" evidence="7">
        <dbReference type="Rhea" id="RHEA:12069"/>
    </physiologicalReaction>
</comment>